<keyword evidence="2" id="KW-1185">Reference proteome</keyword>
<dbReference type="EMBL" id="CP182909">
    <property type="protein sequence ID" value="XPM65391.1"/>
    <property type="molecule type" value="Genomic_DNA"/>
</dbReference>
<accession>A0ACD5GXV4</accession>
<sequence length="98" mass="10704">MSNSASAHSADFSNASVLNYPPPLKPIHDVAGPAGYGAPAIVQRTCTQGEIEAIAQTAETVLRDPILLRMLADRVYQLMRDDLRMQQERNVPIARSSQ</sequence>
<reference evidence="1 2" key="1">
    <citation type="journal article" date="2016" name="Genome Announc.">
        <title>Draft Genome Sequence of the Thermotolerant Cyanobacterium Desertifilum sp. IPPAS B-1220.</title>
        <authorList>
            <person name="Mironov K.S."/>
            <person name="Sinetova M.A."/>
            <person name="Bolatkhan K."/>
            <person name="Zayadan B.K."/>
            <person name="Ustinova V.V."/>
            <person name="Kupriyanova E.V."/>
            <person name="Skrypnik A.N."/>
            <person name="Gogoleva N.E."/>
            <person name="Gogolev Y.V."/>
            <person name="Los D.A."/>
        </authorList>
    </citation>
    <scope>NUCLEOTIDE SEQUENCE [LARGE SCALE GENOMIC DNA]</scope>
    <source>
        <strain evidence="1 2">IPPAS B-1220</strain>
    </source>
</reference>
<dbReference type="Proteomes" id="UP000095472">
    <property type="component" value="Chromosome"/>
</dbReference>
<proteinExistence type="predicted"/>
<evidence type="ECO:0000313" key="2">
    <source>
        <dbReference type="Proteomes" id="UP000095472"/>
    </source>
</evidence>
<organism evidence="1 2">
    <name type="scientific">Desertifilum tharense IPPAS B-1220</name>
    <dbReference type="NCBI Taxonomy" id="1781255"/>
    <lineage>
        <taxon>Bacteria</taxon>
        <taxon>Bacillati</taxon>
        <taxon>Cyanobacteriota</taxon>
        <taxon>Cyanophyceae</taxon>
        <taxon>Desertifilales</taxon>
        <taxon>Desertifilaceae</taxon>
        <taxon>Desertifilum</taxon>
    </lineage>
</organism>
<protein>
    <submittedName>
        <fullName evidence="1">Uncharacterized protein</fullName>
    </submittedName>
</protein>
<gene>
    <name evidence="1" type="ORF">BH720_006660</name>
</gene>
<name>A0ACD5GXV4_9CYAN</name>
<evidence type="ECO:0000313" key="1">
    <source>
        <dbReference type="EMBL" id="XPM65391.1"/>
    </source>
</evidence>